<evidence type="ECO:0000313" key="2">
    <source>
        <dbReference type="Proteomes" id="UP000281112"/>
    </source>
</evidence>
<protein>
    <submittedName>
        <fullName evidence="1">DUF3389 family protein</fullName>
    </submittedName>
</protein>
<dbReference type="AlphaFoldDB" id="A0A3N9TJI5"/>
<accession>A0A3N9TJI5</accession>
<dbReference type="Pfam" id="PF11869">
    <property type="entry name" value="DUF3389"/>
    <property type="match status" value="1"/>
</dbReference>
<dbReference type="EMBL" id="RJVQ01000001">
    <property type="protein sequence ID" value="RQW64479.1"/>
    <property type="molecule type" value="Genomic_DNA"/>
</dbReference>
<keyword evidence="2" id="KW-1185">Reference proteome</keyword>
<dbReference type="RefSeq" id="WP_124935131.1">
    <property type="nucleotide sequence ID" value="NZ_RJVQ01000001.1"/>
</dbReference>
<evidence type="ECO:0000313" key="1">
    <source>
        <dbReference type="EMBL" id="RQW64479.1"/>
    </source>
</evidence>
<comment type="caution">
    <text evidence="1">The sequence shown here is derived from an EMBL/GenBank/DDBJ whole genome shotgun (WGS) entry which is preliminary data.</text>
</comment>
<proteinExistence type="predicted"/>
<dbReference type="InterPro" id="IPR021811">
    <property type="entry name" value="DUF3389"/>
</dbReference>
<gene>
    <name evidence="1" type="ORF">EES38_00055</name>
</gene>
<reference evidence="1 2" key="1">
    <citation type="submission" date="2018-11" db="EMBL/GenBank/DDBJ databases">
        <title>Vibrio LJC006 sp. nov., isolated from seawater during the bloom of the enteromorpha.</title>
        <authorList>
            <person name="Liang J."/>
        </authorList>
    </citation>
    <scope>NUCLEOTIDE SEQUENCE [LARGE SCALE GENOMIC DNA]</scope>
    <source>
        <strain evidence="1 2">LJC006</strain>
    </source>
</reference>
<organism evidence="1 2">
    <name type="scientific">Vibrio viridaestus</name>
    <dbReference type="NCBI Taxonomy" id="2487322"/>
    <lineage>
        <taxon>Bacteria</taxon>
        <taxon>Pseudomonadati</taxon>
        <taxon>Pseudomonadota</taxon>
        <taxon>Gammaproteobacteria</taxon>
        <taxon>Vibrionales</taxon>
        <taxon>Vibrionaceae</taxon>
        <taxon>Vibrio</taxon>
    </lineage>
</organism>
<dbReference type="OrthoDB" id="6271555at2"/>
<sequence length="76" mass="8416">MVLTLSGGKIIITNHELVIKIDSPIKLTMQAQNEAITLYKDALVIVAHSSDTSWSFKLETINQLHLIAQEISAEVK</sequence>
<dbReference type="Proteomes" id="UP000281112">
    <property type="component" value="Unassembled WGS sequence"/>
</dbReference>
<name>A0A3N9TJI5_9VIBR</name>